<gene>
    <name evidence="2" type="ORF">EHS11_08180</name>
</gene>
<keyword evidence="1" id="KW-1133">Transmembrane helix</keyword>
<keyword evidence="1" id="KW-0472">Membrane</keyword>
<accession>A0A4R9LPW3</accession>
<keyword evidence="1" id="KW-0812">Transmembrane</keyword>
<protein>
    <submittedName>
        <fullName evidence="2">SRPBCC family protein</fullName>
    </submittedName>
</protein>
<dbReference type="Proteomes" id="UP000298264">
    <property type="component" value="Unassembled WGS sequence"/>
</dbReference>
<dbReference type="OrthoDB" id="329732at2"/>
<dbReference type="Gene3D" id="3.30.530.20">
    <property type="match status" value="1"/>
</dbReference>
<sequence length="174" mass="19864">MSRTLKFSIALSMVLVLLVGLFLGIGFFQNPKFEGTKSETINASKEEIWRYITDINDLPNRRKEVLKVEVLKKDDTTIPKLWKEHTDMGGYMTFERGETVPNQKIEIILADSSFKMKGSWTYEISEANGYSKLSITEKSEIGSPVVRGAYFLAGRDSTLRQELEMVRNHFQSGK</sequence>
<name>A0A4R9LPW3_9LEPT</name>
<organism evidence="2 3">
    <name type="scientific">Leptospira ilyithenensis</name>
    <dbReference type="NCBI Taxonomy" id="2484901"/>
    <lineage>
        <taxon>Bacteria</taxon>
        <taxon>Pseudomonadati</taxon>
        <taxon>Spirochaetota</taxon>
        <taxon>Spirochaetia</taxon>
        <taxon>Leptospirales</taxon>
        <taxon>Leptospiraceae</taxon>
        <taxon>Leptospira</taxon>
    </lineage>
</organism>
<evidence type="ECO:0000256" key="1">
    <source>
        <dbReference type="SAM" id="Phobius"/>
    </source>
</evidence>
<dbReference type="CDD" id="cd07812">
    <property type="entry name" value="SRPBCC"/>
    <property type="match status" value="1"/>
</dbReference>
<keyword evidence="3" id="KW-1185">Reference proteome</keyword>
<dbReference type="Pfam" id="PF10604">
    <property type="entry name" value="Polyketide_cyc2"/>
    <property type="match status" value="1"/>
</dbReference>
<reference evidence="2" key="1">
    <citation type="journal article" date="2019" name="PLoS Negl. Trop. Dis.">
        <title>Revisiting the worldwide diversity of Leptospira species in the environment.</title>
        <authorList>
            <person name="Vincent A.T."/>
            <person name="Schiettekatte O."/>
            <person name="Bourhy P."/>
            <person name="Veyrier F.J."/>
            <person name="Picardeau M."/>
        </authorList>
    </citation>
    <scope>NUCLEOTIDE SEQUENCE [LARGE SCALE GENOMIC DNA]</scope>
    <source>
        <strain evidence="2">201400974</strain>
    </source>
</reference>
<dbReference type="AlphaFoldDB" id="A0A4R9LPW3"/>
<dbReference type="InterPro" id="IPR019587">
    <property type="entry name" value="Polyketide_cyclase/dehydratase"/>
</dbReference>
<dbReference type="EMBL" id="RQHV01000042">
    <property type="protein sequence ID" value="TGN11124.1"/>
    <property type="molecule type" value="Genomic_DNA"/>
</dbReference>
<proteinExistence type="predicted"/>
<dbReference type="SUPFAM" id="SSF55961">
    <property type="entry name" value="Bet v1-like"/>
    <property type="match status" value="1"/>
</dbReference>
<dbReference type="RefSeq" id="WP_135763878.1">
    <property type="nucleotide sequence ID" value="NZ_RQHV01000042.1"/>
</dbReference>
<evidence type="ECO:0000313" key="2">
    <source>
        <dbReference type="EMBL" id="TGN11124.1"/>
    </source>
</evidence>
<feature type="transmembrane region" description="Helical" evidence="1">
    <location>
        <begin position="7"/>
        <end position="28"/>
    </location>
</feature>
<dbReference type="InterPro" id="IPR023393">
    <property type="entry name" value="START-like_dom_sf"/>
</dbReference>
<comment type="caution">
    <text evidence="2">The sequence shown here is derived from an EMBL/GenBank/DDBJ whole genome shotgun (WGS) entry which is preliminary data.</text>
</comment>
<evidence type="ECO:0000313" key="3">
    <source>
        <dbReference type="Proteomes" id="UP000298264"/>
    </source>
</evidence>